<name>A0A9P5P4P2_9AGAR</name>
<accession>A0A9P5P4P2</accession>
<reference evidence="2" key="1">
    <citation type="submission" date="2020-11" db="EMBL/GenBank/DDBJ databases">
        <authorList>
            <consortium name="DOE Joint Genome Institute"/>
            <person name="Ahrendt S."/>
            <person name="Riley R."/>
            <person name="Andreopoulos W."/>
            <person name="Labutti K."/>
            <person name="Pangilinan J."/>
            <person name="Ruiz-Duenas F.J."/>
            <person name="Barrasa J.M."/>
            <person name="Sanchez-Garcia M."/>
            <person name="Camarero S."/>
            <person name="Miyauchi S."/>
            <person name="Serrano A."/>
            <person name="Linde D."/>
            <person name="Babiker R."/>
            <person name="Drula E."/>
            <person name="Ayuso-Fernandez I."/>
            <person name="Pacheco R."/>
            <person name="Padilla G."/>
            <person name="Ferreira P."/>
            <person name="Barriuso J."/>
            <person name="Kellner H."/>
            <person name="Castanera R."/>
            <person name="Alfaro M."/>
            <person name="Ramirez L."/>
            <person name="Pisabarro A.G."/>
            <person name="Kuo A."/>
            <person name="Tritt A."/>
            <person name="Lipzen A."/>
            <person name="He G."/>
            <person name="Yan M."/>
            <person name="Ng V."/>
            <person name="Cullen D."/>
            <person name="Martin F."/>
            <person name="Rosso M.-N."/>
            <person name="Henrissat B."/>
            <person name="Hibbett D."/>
            <person name="Martinez A.T."/>
            <person name="Grigoriev I.V."/>
        </authorList>
    </citation>
    <scope>NUCLEOTIDE SEQUENCE</scope>
    <source>
        <strain evidence="2">AH 40177</strain>
    </source>
</reference>
<organism evidence="2 3">
    <name type="scientific">Rhodocollybia butyracea</name>
    <dbReference type="NCBI Taxonomy" id="206335"/>
    <lineage>
        <taxon>Eukaryota</taxon>
        <taxon>Fungi</taxon>
        <taxon>Dikarya</taxon>
        <taxon>Basidiomycota</taxon>
        <taxon>Agaricomycotina</taxon>
        <taxon>Agaricomycetes</taxon>
        <taxon>Agaricomycetidae</taxon>
        <taxon>Agaricales</taxon>
        <taxon>Marasmiineae</taxon>
        <taxon>Omphalotaceae</taxon>
        <taxon>Rhodocollybia</taxon>
    </lineage>
</organism>
<dbReference type="AlphaFoldDB" id="A0A9P5P4P2"/>
<evidence type="ECO:0000313" key="2">
    <source>
        <dbReference type="EMBL" id="KAF9024788.1"/>
    </source>
</evidence>
<keyword evidence="1" id="KW-0175">Coiled coil</keyword>
<keyword evidence="3" id="KW-1185">Reference proteome</keyword>
<dbReference type="Proteomes" id="UP000772434">
    <property type="component" value="Unassembled WGS sequence"/>
</dbReference>
<evidence type="ECO:0000256" key="1">
    <source>
        <dbReference type="SAM" id="Coils"/>
    </source>
</evidence>
<comment type="caution">
    <text evidence="2">The sequence shown here is derived from an EMBL/GenBank/DDBJ whole genome shotgun (WGS) entry which is preliminary data.</text>
</comment>
<feature type="coiled-coil region" evidence="1">
    <location>
        <begin position="26"/>
        <end position="61"/>
    </location>
</feature>
<protein>
    <submittedName>
        <fullName evidence="2">Uncharacterized protein</fullName>
    </submittedName>
</protein>
<evidence type="ECO:0000313" key="3">
    <source>
        <dbReference type="Proteomes" id="UP000772434"/>
    </source>
</evidence>
<gene>
    <name evidence="2" type="ORF">BDP27DRAFT_1438085</name>
</gene>
<dbReference type="EMBL" id="JADNRY010000896">
    <property type="protein sequence ID" value="KAF9024788.1"/>
    <property type="molecule type" value="Genomic_DNA"/>
</dbReference>
<sequence length="168" mass="19608">MSAPLKVKKDFWEMKEILDEYFQPQSEDDEEELEEQQRYLQQQEERELVRQANELKRKQEATAKAAARAKVCSKELDPDDAWQWDGEVKAARLLDKCPLTGEYVWKGRYEQHLPGGKWKVGKLEQCKVTGKFIWTGKRPSILLGPQPQWYRLNAPTSEIHECLPSCTA</sequence>
<proteinExistence type="predicted"/>